<comment type="caution">
    <text evidence="1">The sequence shown here is derived from an EMBL/GenBank/DDBJ whole genome shotgun (WGS) entry which is preliminary data.</text>
</comment>
<evidence type="ECO:0000313" key="1">
    <source>
        <dbReference type="EMBL" id="KAJ0053685.1"/>
    </source>
</evidence>
<name>A0ACC0ZKN3_9ROSI</name>
<keyword evidence="2" id="KW-1185">Reference proteome</keyword>
<accession>A0ACC0ZKN3</accession>
<organism evidence="1 2">
    <name type="scientific">Pistacia integerrima</name>
    <dbReference type="NCBI Taxonomy" id="434235"/>
    <lineage>
        <taxon>Eukaryota</taxon>
        <taxon>Viridiplantae</taxon>
        <taxon>Streptophyta</taxon>
        <taxon>Embryophyta</taxon>
        <taxon>Tracheophyta</taxon>
        <taxon>Spermatophyta</taxon>
        <taxon>Magnoliopsida</taxon>
        <taxon>eudicotyledons</taxon>
        <taxon>Gunneridae</taxon>
        <taxon>Pentapetalae</taxon>
        <taxon>rosids</taxon>
        <taxon>malvids</taxon>
        <taxon>Sapindales</taxon>
        <taxon>Anacardiaceae</taxon>
        <taxon>Pistacia</taxon>
    </lineage>
</organism>
<dbReference type="Proteomes" id="UP001163603">
    <property type="component" value="Chromosome 1"/>
</dbReference>
<evidence type="ECO:0000313" key="2">
    <source>
        <dbReference type="Proteomes" id="UP001163603"/>
    </source>
</evidence>
<proteinExistence type="predicted"/>
<reference evidence="2" key="1">
    <citation type="journal article" date="2023" name="G3 (Bethesda)">
        <title>Genome assembly and association tests identify interacting loci associated with vigor, precocity, and sex in interspecific pistachio rootstocks.</title>
        <authorList>
            <person name="Palmer W."/>
            <person name="Jacygrad E."/>
            <person name="Sagayaradj S."/>
            <person name="Cavanaugh K."/>
            <person name="Han R."/>
            <person name="Bertier L."/>
            <person name="Beede B."/>
            <person name="Kafkas S."/>
            <person name="Golino D."/>
            <person name="Preece J."/>
            <person name="Michelmore R."/>
        </authorList>
    </citation>
    <scope>NUCLEOTIDE SEQUENCE [LARGE SCALE GENOMIC DNA]</scope>
</reference>
<sequence>MNRFHLYSFFAALLLLLIFTPRIHAIPRSFSSPSARVQQAFHPSNAPFSSSQTRDFQSQKRRVPTGSNPLHNKRR</sequence>
<protein>
    <submittedName>
        <fullName evidence="1">Uncharacterized protein</fullName>
    </submittedName>
</protein>
<dbReference type="EMBL" id="CM047736">
    <property type="protein sequence ID" value="KAJ0053685.1"/>
    <property type="molecule type" value="Genomic_DNA"/>
</dbReference>
<gene>
    <name evidence="1" type="ORF">Pint_01983</name>
</gene>